<dbReference type="InterPro" id="IPR006059">
    <property type="entry name" value="SBP"/>
</dbReference>
<comment type="caution">
    <text evidence="1">The sequence shown here is derived from an EMBL/GenBank/DDBJ whole genome shotgun (WGS) entry which is preliminary data.</text>
</comment>
<dbReference type="EMBL" id="WHNY01000026">
    <property type="protein sequence ID" value="NOU63978.1"/>
    <property type="molecule type" value="Genomic_DNA"/>
</dbReference>
<proteinExistence type="predicted"/>
<name>A0ABX1X6B7_9BACL</name>
<dbReference type="Pfam" id="PF13416">
    <property type="entry name" value="SBP_bac_8"/>
    <property type="match status" value="1"/>
</dbReference>
<dbReference type="SUPFAM" id="SSF53850">
    <property type="entry name" value="Periplasmic binding protein-like II"/>
    <property type="match status" value="1"/>
</dbReference>
<organism evidence="1 2">
    <name type="scientific">Paenibacillus plantarum</name>
    <dbReference type="NCBI Taxonomy" id="2654975"/>
    <lineage>
        <taxon>Bacteria</taxon>
        <taxon>Bacillati</taxon>
        <taxon>Bacillota</taxon>
        <taxon>Bacilli</taxon>
        <taxon>Bacillales</taxon>
        <taxon>Paenibacillaceae</taxon>
        <taxon>Paenibacillus</taxon>
    </lineage>
</organism>
<dbReference type="PANTHER" id="PTHR43649:SF11">
    <property type="entry name" value="ABC TRANSPORTER SUBSTRATE-BINDING PROTEIN YESO-RELATED"/>
    <property type="match status" value="1"/>
</dbReference>
<dbReference type="PANTHER" id="PTHR43649">
    <property type="entry name" value="ARABINOSE-BINDING PROTEIN-RELATED"/>
    <property type="match status" value="1"/>
</dbReference>
<evidence type="ECO:0000313" key="1">
    <source>
        <dbReference type="EMBL" id="NOU63978.1"/>
    </source>
</evidence>
<dbReference type="Proteomes" id="UP000653578">
    <property type="component" value="Unassembled WGS sequence"/>
</dbReference>
<protein>
    <submittedName>
        <fullName evidence="1">Extracellular solute-binding protein</fullName>
    </submittedName>
</protein>
<dbReference type="Gene3D" id="3.40.190.10">
    <property type="entry name" value="Periplasmic binding protein-like II"/>
    <property type="match status" value="2"/>
</dbReference>
<keyword evidence="2" id="KW-1185">Reference proteome</keyword>
<dbReference type="InterPro" id="IPR050490">
    <property type="entry name" value="Bact_solute-bd_prot1"/>
</dbReference>
<accession>A0ABX1X6B7</accession>
<reference evidence="1 2" key="1">
    <citation type="submission" date="2019-10" db="EMBL/GenBank/DDBJ databases">
        <title>Description of Paenibacillus humi sp. nov.</title>
        <authorList>
            <person name="Carlier A."/>
            <person name="Qi S."/>
        </authorList>
    </citation>
    <scope>NUCLEOTIDE SEQUENCE [LARGE SCALE GENOMIC DNA]</scope>
    <source>
        <strain evidence="1 2">LMG 31461</strain>
    </source>
</reference>
<gene>
    <name evidence="1" type="ORF">GC096_08060</name>
</gene>
<evidence type="ECO:0000313" key="2">
    <source>
        <dbReference type="Proteomes" id="UP000653578"/>
    </source>
</evidence>
<sequence length="442" mass="48969">MQGGLSVNKSQKIAFIVLSTVLVVLPACSNKEVGGQATTAAVKNTKAENVELRATWSGTAGRHERTLKVIELFEKKYPNIKINAEYSGTDGFTDKLNTQIAGGNAADLINVGSITDLVTRSAVLDITPYVTSKEINLEKYEPAFMEPGKDQGKYYGISLGTNGIGFFYNSDLIKKAGMEPPKDTFSWEDYEAYGKEVVQKLGPGYYAFADQSRYSLYMNYFLRQSGKTIYKDGKAGFDKADIAKWYGMWDRMRKEGLLPTPEEASTYTDLSVDTSIFPKGKTVFLMSWLNQLTAFQNGMKDELQITALPSGGAGAKNGLWVHPSQFWTINKTSKHPKEAAQFINFFINDEEAAKILGSERGIPNSSAVRDMIKPTITATEKKFYSYFENYISKAGPKDLDLPNGTEFNNTVISASQKVMFNKATIDQAAQEVVDAFDKTIKK</sequence>